<proteinExistence type="predicted"/>
<dbReference type="Gene3D" id="3.60.40.10">
    <property type="entry name" value="PPM-type phosphatase domain"/>
    <property type="match status" value="1"/>
</dbReference>
<gene>
    <name evidence="3" type="ORF">ETD83_08135</name>
</gene>
<dbReference type="SUPFAM" id="SSF81606">
    <property type="entry name" value="PP2C-like"/>
    <property type="match status" value="1"/>
</dbReference>
<dbReference type="AlphaFoldDB" id="A0A5C4JGI1"/>
<dbReference type="PANTHER" id="PTHR43156">
    <property type="entry name" value="STAGE II SPORULATION PROTEIN E-RELATED"/>
    <property type="match status" value="1"/>
</dbReference>
<reference evidence="3 4" key="1">
    <citation type="submission" date="2019-05" db="EMBL/GenBank/DDBJ databases">
        <title>Draft genome sequence of Actinomadura sp. 14C53.</title>
        <authorList>
            <person name="Saricaoglu S."/>
            <person name="Isik K."/>
        </authorList>
    </citation>
    <scope>NUCLEOTIDE SEQUENCE [LARGE SCALE GENOMIC DNA]</scope>
    <source>
        <strain evidence="3 4">14C53</strain>
    </source>
</reference>
<evidence type="ECO:0000313" key="4">
    <source>
        <dbReference type="Proteomes" id="UP000309174"/>
    </source>
</evidence>
<dbReference type="EMBL" id="VCKW01000029">
    <property type="protein sequence ID" value="TMR04743.1"/>
    <property type="molecule type" value="Genomic_DNA"/>
</dbReference>
<accession>A0A5C4JGI1</accession>
<feature type="domain" description="PPM-type phosphatase" evidence="2">
    <location>
        <begin position="174"/>
        <end position="389"/>
    </location>
</feature>
<dbReference type="InterPro" id="IPR001932">
    <property type="entry name" value="PPM-type_phosphatase-like_dom"/>
</dbReference>
<dbReference type="Proteomes" id="UP000309174">
    <property type="component" value="Unassembled WGS sequence"/>
</dbReference>
<dbReference type="InterPro" id="IPR036457">
    <property type="entry name" value="PPM-type-like_dom_sf"/>
</dbReference>
<keyword evidence="4" id="KW-1185">Reference proteome</keyword>
<dbReference type="RefSeq" id="WP_138644450.1">
    <property type="nucleotide sequence ID" value="NZ_VCKW01000029.1"/>
</dbReference>
<name>A0A5C4JGI1_9ACTN</name>
<dbReference type="SMART" id="SM00331">
    <property type="entry name" value="PP2C_SIG"/>
    <property type="match status" value="1"/>
</dbReference>
<evidence type="ECO:0000259" key="2">
    <source>
        <dbReference type="SMART" id="SM00331"/>
    </source>
</evidence>
<organism evidence="3 4">
    <name type="scientific">Actinomadura soli</name>
    <dbReference type="NCBI Taxonomy" id="2508997"/>
    <lineage>
        <taxon>Bacteria</taxon>
        <taxon>Bacillati</taxon>
        <taxon>Actinomycetota</taxon>
        <taxon>Actinomycetes</taxon>
        <taxon>Streptosporangiales</taxon>
        <taxon>Thermomonosporaceae</taxon>
        <taxon>Actinomadura</taxon>
    </lineage>
</organism>
<dbReference type="PANTHER" id="PTHR43156:SF2">
    <property type="entry name" value="STAGE II SPORULATION PROTEIN E"/>
    <property type="match status" value="1"/>
</dbReference>
<dbReference type="OrthoDB" id="4935951at2"/>
<evidence type="ECO:0000256" key="1">
    <source>
        <dbReference type="ARBA" id="ARBA00022801"/>
    </source>
</evidence>
<sequence length="390" mass="42167">MRRSHFPAEVERAIRAAPAHSLPESLEKAIVEGLPDVVVVRLLLADYHLSVLLSPDGELDDAPIQMLGTAAGRVFISRRPMLEPVTLEDGSAACEILAPVLARGERLGVLGVVTTVPEPGRLVDEIDEIAEIAGAALKVAWNHTDRYERVRRRRRLTLAAELQWQLLPGQGCAGSEYSLAGHLEPAYSIGGDNFDWSTEQDHLALTVTNGSGTGIQAALLTSLTVGALRNARRSGGDVAEQASLAGDVVHARYRGEEFTETLVLRIDLADGLVSAVDAGSPRLLRMRGAKVTPIELEHQMPLGMFAETAYEIQHFNIEPGDRLVIVSDGVFSAAAPSGGDYGTLVLEQQIRRTRLQDTSEVPLSIIASLIDYHEGRDLADDAVVLCLDWK</sequence>
<protein>
    <submittedName>
        <fullName evidence="3">Serine/threonine-protein phosphatase</fullName>
    </submittedName>
</protein>
<dbReference type="InterPro" id="IPR052016">
    <property type="entry name" value="Bact_Sigma-Reg"/>
</dbReference>
<comment type="caution">
    <text evidence="3">The sequence shown here is derived from an EMBL/GenBank/DDBJ whole genome shotgun (WGS) entry which is preliminary data.</text>
</comment>
<evidence type="ECO:0000313" key="3">
    <source>
        <dbReference type="EMBL" id="TMR04743.1"/>
    </source>
</evidence>
<dbReference type="GO" id="GO:0016791">
    <property type="term" value="F:phosphatase activity"/>
    <property type="evidence" value="ECO:0007669"/>
    <property type="project" value="TreeGrafter"/>
</dbReference>
<keyword evidence="1" id="KW-0378">Hydrolase</keyword>
<dbReference type="Pfam" id="PF07228">
    <property type="entry name" value="SpoIIE"/>
    <property type="match status" value="1"/>
</dbReference>